<dbReference type="InterPro" id="IPR036162">
    <property type="entry name" value="Resolvase-like_N_sf"/>
</dbReference>
<dbReference type="CDD" id="cd03768">
    <property type="entry name" value="SR_ResInv"/>
    <property type="match status" value="1"/>
</dbReference>
<reference evidence="2 3" key="1">
    <citation type="submission" date="2016-11" db="EMBL/GenBank/DDBJ databases">
        <authorList>
            <person name="Jaros S."/>
            <person name="Januszkiewicz K."/>
            <person name="Wedrychowicz H."/>
        </authorList>
    </citation>
    <scope>NUCLEOTIDE SEQUENCE [LARGE SCALE GENOMIC DNA]</scope>
    <source>
        <strain evidence="2 3">DSM 21758</strain>
    </source>
</reference>
<feature type="domain" description="Resolvase/invertase-type recombinase catalytic" evidence="1">
    <location>
        <begin position="2"/>
        <end position="150"/>
    </location>
</feature>
<dbReference type="SMART" id="SM00857">
    <property type="entry name" value="Resolvase"/>
    <property type="match status" value="1"/>
</dbReference>
<dbReference type="SUPFAM" id="SSF53041">
    <property type="entry name" value="Resolvase-like"/>
    <property type="match status" value="1"/>
</dbReference>
<dbReference type="Proteomes" id="UP000184310">
    <property type="component" value="Unassembled WGS sequence"/>
</dbReference>
<sequence length="151" mass="17363">MIAAIYSRKSVFTGKGESIENQIELCKEYTTKHFDEKAPKFLIYEDEGFSGGNTNRPKFQELLKDVKANKVDILICYRLDRISRNVADFSITLELLQKHNVAFVSIKEQFDTTTPMGRAMVYISSVFAQLERETIAERVRDNMLQLAKTGR</sequence>
<dbReference type="AlphaFoldDB" id="A0A1M6W4M9"/>
<accession>A0A1M6W4M9</accession>
<evidence type="ECO:0000313" key="3">
    <source>
        <dbReference type="Proteomes" id="UP000184310"/>
    </source>
</evidence>
<dbReference type="Pfam" id="PF00239">
    <property type="entry name" value="Resolvase"/>
    <property type="match status" value="1"/>
</dbReference>
<organism evidence="2 3">
    <name type="scientific">Clostridium cavendishii DSM 21758</name>
    <dbReference type="NCBI Taxonomy" id="1121302"/>
    <lineage>
        <taxon>Bacteria</taxon>
        <taxon>Bacillati</taxon>
        <taxon>Bacillota</taxon>
        <taxon>Clostridia</taxon>
        <taxon>Eubacteriales</taxon>
        <taxon>Clostridiaceae</taxon>
        <taxon>Clostridium</taxon>
    </lineage>
</organism>
<dbReference type="GO" id="GO:0000150">
    <property type="term" value="F:DNA strand exchange activity"/>
    <property type="evidence" value="ECO:0007669"/>
    <property type="project" value="InterPro"/>
</dbReference>
<evidence type="ECO:0000313" key="2">
    <source>
        <dbReference type="EMBL" id="SHK88711.1"/>
    </source>
</evidence>
<dbReference type="RefSeq" id="WP_072993983.1">
    <property type="nucleotide sequence ID" value="NZ_FQZB01000053.1"/>
</dbReference>
<dbReference type="EMBL" id="FQZB01000053">
    <property type="protein sequence ID" value="SHK88711.1"/>
    <property type="molecule type" value="Genomic_DNA"/>
</dbReference>
<dbReference type="PANTHER" id="PTHR30461:SF23">
    <property type="entry name" value="DNA RECOMBINASE-RELATED"/>
    <property type="match status" value="1"/>
</dbReference>
<keyword evidence="3" id="KW-1185">Reference proteome</keyword>
<dbReference type="STRING" id="1121302.SAMN02745163_04609"/>
<dbReference type="GO" id="GO:0003677">
    <property type="term" value="F:DNA binding"/>
    <property type="evidence" value="ECO:0007669"/>
    <property type="project" value="InterPro"/>
</dbReference>
<dbReference type="InterPro" id="IPR006119">
    <property type="entry name" value="Resolv_N"/>
</dbReference>
<dbReference type="InterPro" id="IPR050639">
    <property type="entry name" value="SSR_resolvase"/>
</dbReference>
<name>A0A1M6W4M9_9CLOT</name>
<dbReference type="PROSITE" id="PS51736">
    <property type="entry name" value="RECOMBINASES_3"/>
    <property type="match status" value="1"/>
</dbReference>
<dbReference type="PANTHER" id="PTHR30461">
    <property type="entry name" value="DNA-INVERTASE FROM LAMBDOID PROPHAGE"/>
    <property type="match status" value="1"/>
</dbReference>
<dbReference type="Gene3D" id="3.40.50.1390">
    <property type="entry name" value="Resolvase, N-terminal catalytic domain"/>
    <property type="match status" value="1"/>
</dbReference>
<gene>
    <name evidence="2" type="ORF">SAMN02745163_04609</name>
</gene>
<protein>
    <submittedName>
        <fullName evidence="2">Resolvase, N terminal domain</fullName>
    </submittedName>
</protein>
<proteinExistence type="predicted"/>
<evidence type="ECO:0000259" key="1">
    <source>
        <dbReference type="PROSITE" id="PS51736"/>
    </source>
</evidence>